<protein>
    <submittedName>
        <fullName evidence="1">Uncharacterized protein</fullName>
    </submittedName>
</protein>
<dbReference type="Proteomes" id="UP001229651">
    <property type="component" value="Unassembled WGS sequence"/>
</dbReference>
<comment type="caution">
    <text evidence="1">The sequence shown here is derived from an EMBL/GenBank/DDBJ whole genome shotgun (WGS) entry which is preliminary data.</text>
</comment>
<organism evidence="1 2">
    <name type="scientific">Amycolatopsis thermophila</name>
    <dbReference type="NCBI Taxonomy" id="206084"/>
    <lineage>
        <taxon>Bacteria</taxon>
        <taxon>Bacillati</taxon>
        <taxon>Actinomycetota</taxon>
        <taxon>Actinomycetes</taxon>
        <taxon>Pseudonocardiales</taxon>
        <taxon>Pseudonocardiaceae</taxon>
        <taxon>Amycolatopsis</taxon>
    </lineage>
</organism>
<evidence type="ECO:0000313" key="1">
    <source>
        <dbReference type="EMBL" id="MDQ0379862.1"/>
    </source>
</evidence>
<dbReference type="RefSeq" id="WP_306993433.1">
    <property type="nucleotide sequence ID" value="NZ_JAUSUT010000001.1"/>
</dbReference>
<keyword evidence="2" id="KW-1185">Reference proteome</keyword>
<reference evidence="1 2" key="1">
    <citation type="submission" date="2023-07" db="EMBL/GenBank/DDBJ databases">
        <title>Sequencing the genomes of 1000 actinobacteria strains.</title>
        <authorList>
            <person name="Klenk H.-P."/>
        </authorList>
    </citation>
    <scope>NUCLEOTIDE SEQUENCE [LARGE SCALE GENOMIC DNA]</scope>
    <source>
        <strain evidence="1 2">DSM 45805</strain>
    </source>
</reference>
<proteinExistence type="predicted"/>
<sequence>MQKMVGGQLRVVISAELRRSPEMRAGLLVDGPTAGSRRIQHPLDLSTHSFQLL</sequence>
<name>A0ABU0EX23_9PSEU</name>
<evidence type="ECO:0000313" key="2">
    <source>
        <dbReference type="Proteomes" id="UP001229651"/>
    </source>
</evidence>
<accession>A0ABU0EX23</accession>
<dbReference type="EMBL" id="JAUSUT010000001">
    <property type="protein sequence ID" value="MDQ0379862.1"/>
    <property type="molecule type" value="Genomic_DNA"/>
</dbReference>
<gene>
    <name evidence="1" type="ORF">FB470_003856</name>
</gene>